<dbReference type="EMBL" id="KP342511">
    <property type="protein sequence ID" value="AJY53526.1"/>
    <property type="molecule type" value="Genomic_DNA"/>
</dbReference>
<reference evidence="2" key="1">
    <citation type="journal article" date="2015" name="J. Antimicrob. Chemother.">
        <title>Vancomycin-resistant Enterococcus faecium harbouring vanN in Canada: a case and complete sequence of pEfm12493 harbouring the vanN operon.</title>
        <authorList>
            <person name="Boyd D.A."/>
            <person name="Levesque S."/>
            <person name="Picard A.C."/>
            <person name="Golding G.R."/>
        </authorList>
    </citation>
    <scope>NUCLEOTIDE SEQUENCE</scope>
    <source>
        <strain evidence="2">N12-493</strain>
        <plasmid evidence="2">pEfm12493</plasmid>
    </source>
</reference>
<organism evidence="2">
    <name type="scientific">Enterococcus faecium</name>
    <name type="common">Streptococcus faecium</name>
    <dbReference type="NCBI Taxonomy" id="1352"/>
    <lineage>
        <taxon>Bacteria</taxon>
        <taxon>Bacillati</taxon>
        <taxon>Bacillota</taxon>
        <taxon>Bacilli</taxon>
        <taxon>Lactobacillales</taxon>
        <taxon>Enterococcaceae</taxon>
        <taxon>Enterococcus</taxon>
    </lineage>
</organism>
<dbReference type="GO" id="GO:0008270">
    <property type="term" value="F:zinc ion binding"/>
    <property type="evidence" value="ECO:0007669"/>
    <property type="project" value="InterPro"/>
</dbReference>
<dbReference type="Pfam" id="PF01844">
    <property type="entry name" value="HNH"/>
    <property type="match status" value="1"/>
</dbReference>
<accession>A0A0D5MBH1</accession>
<dbReference type="InterPro" id="IPR030931">
    <property type="entry name" value="Group_II_RT_mat"/>
</dbReference>
<feature type="domain" description="Reverse transcriptase" evidence="1">
    <location>
        <begin position="80"/>
        <end position="333"/>
    </location>
</feature>
<dbReference type="CDD" id="cd00085">
    <property type="entry name" value="HNHc"/>
    <property type="match status" value="1"/>
</dbReference>
<dbReference type="InterPro" id="IPR043502">
    <property type="entry name" value="DNA/RNA_pol_sf"/>
</dbReference>
<dbReference type="SUPFAM" id="SSF56672">
    <property type="entry name" value="DNA/RNA polymerases"/>
    <property type="match status" value="1"/>
</dbReference>
<dbReference type="Pfam" id="PF00078">
    <property type="entry name" value="RVT_1"/>
    <property type="match status" value="1"/>
</dbReference>
<proteinExistence type="predicted"/>
<dbReference type="GO" id="GO:0004519">
    <property type="term" value="F:endonuclease activity"/>
    <property type="evidence" value="ECO:0007669"/>
    <property type="project" value="InterPro"/>
</dbReference>
<dbReference type="SMART" id="SM00507">
    <property type="entry name" value="HNHc"/>
    <property type="match status" value="1"/>
</dbReference>
<dbReference type="CDD" id="cd01651">
    <property type="entry name" value="RT_G2_intron"/>
    <property type="match status" value="1"/>
</dbReference>
<keyword evidence="2" id="KW-0614">Plasmid</keyword>
<keyword evidence="2" id="KW-0548">Nucleotidyltransferase</keyword>
<dbReference type="Gene3D" id="1.10.30.50">
    <property type="match status" value="1"/>
</dbReference>
<evidence type="ECO:0000313" key="2">
    <source>
        <dbReference type="EMBL" id="AJY53526.1"/>
    </source>
</evidence>
<dbReference type="PANTHER" id="PTHR34047">
    <property type="entry name" value="NUCLEAR INTRON MATURASE 1, MITOCHONDRIAL-RELATED"/>
    <property type="match status" value="1"/>
</dbReference>
<dbReference type="NCBIfam" id="TIGR04416">
    <property type="entry name" value="group_II_RT_mat"/>
    <property type="match status" value="1"/>
</dbReference>
<name>A0A0D5MBH1_ENTFC</name>
<keyword evidence="2" id="KW-0695">RNA-directed DNA polymerase</keyword>
<dbReference type="GO" id="GO:0003676">
    <property type="term" value="F:nucleic acid binding"/>
    <property type="evidence" value="ECO:0007669"/>
    <property type="project" value="InterPro"/>
</dbReference>
<dbReference type="AlphaFoldDB" id="A0A0D5MBH1"/>
<gene>
    <name evidence="2" type="ORF">pEfm12493_042</name>
</gene>
<protein>
    <submittedName>
        <fullName evidence="2">Reverse transcriptase/nuclease</fullName>
    </submittedName>
</protein>
<geneLocation type="plasmid" evidence="2">
    <name>pEfm12493</name>
</geneLocation>
<dbReference type="InterPro" id="IPR000477">
    <property type="entry name" value="RT_dom"/>
</dbReference>
<dbReference type="GO" id="GO:0003964">
    <property type="term" value="F:RNA-directed DNA polymerase activity"/>
    <property type="evidence" value="ECO:0007669"/>
    <property type="project" value="UniProtKB-KW"/>
</dbReference>
<dbReference type="PROSITE" id="PS50878">
    <property type="entry name" value="RT_POL"/>
    <property type="match status" value="1"/>
</dbReference>
<dbReference type="PANTHER" id="PTHR34047:SF8">
    <property type="entry name" value="PROTEIN YKFC"/>
    <property type="match status" value="1"/>
</dbReference>
<keyword evidence="2" id="KW-0808">Transferase</keyword>
<dbReference type="InterPro" id="IPR002711">
    <property type="entry name" value="HNH"/>
</dbReference>
<sequence length="599" mass="70367">MSTRLRYNEYYNMQSTFDWLYQRSLSNAMKGINLYDIILSENNILLAYRVIKTNTGSKTAGCDKLTIDNYKYQNKIQFINDIREDLRKYHPDKVKRVMIPKPNGDKRPLGIPTMRDRLIQQMILQVIEPICEAKFYKHSYGFRPNRATYHAIARSNFLINQGYQHVVDMDIKGFFDNVSHSKLLSQLYTIGVMDRRVLAVISKILKSPLSNGTIPSKGTPQGGILSPLLSNVVLNDLDWWISSQWETIKTRKRFRNLSSKLGTLRTTTNLKRMYIVRYADDFKIFTRDFKQAKKVYHGVKGYLENHLKLSISPEKSKITNLRKRSSEFLGFEIKAVPKRNRYVANTHVSKKNVKRIRNQLKIYIKRIQYNPIRRSIYDYNTYVLGVQNYYRYATHVNVDFSKVAYSLLYTIKNRLSQVGKFGVPRDPPKTYQKLYRGKCRTIKIGKEYLYPIADIKWQMVPQFNQEICNYTENGRSITFNRLKQKISVELSKLLTISKQGYNLEFTDNRISKYSMQNGKCAVTGEFLKVDMIHCHHIIPKYLGGTDEFSNLVIIHPWVHQLIHSNDSKTIDKYLCLLKLNKKQIEKVNKYREKCNLTFI</sequence>
<dbReference type="InterPro" id="IPR051083">
    <property type="entry name" value="GrpII_Intron_Splice-Mob/Def"/>
</dbReference>
<evidence type="ECO:0000259" key="1">
    <source>
        <dbReference type="PROSITE" id="PS50878"/>
    </source>
</evidence>
<dbReference type="RefSeq" id="WP_172686609.1">
    <property type="nucleotide sequence ID" value="NZ_KP342511.1"/>
</dbReference>
<dbReference type="InterPro" id="IPR003615">
    <property type="entry name" value="HNH_nuc"/>
</dbReference>